<proteinExistence type="inferred from homology"/>
<evidence type="ECO:0000256" key="4">
    <source>
        <dbReference type="SAM" id="MobiDB-lite"/>
    </source>
</evidence>
<feature type="region of interest" description="Disordered" evidence="4">
    <location>
        <begin position="1"/>
        <end position="22"/>
    </location>
</feature>
<protein>
    <submittedName>
        <fullName evidence="5">Putative PhzF superfamily epimerase YddE/YHI9</fullName>
    </submittedName>
</protein>
<comment type="caution">
    <text evidence="5">The sequence shown here is derived from an EMBL/GenBank/DDBJ whole genome shotgun (WGS) entry which is preliminary data.</text>
</comment>
<comment type="similarity">
    <text evidence="1">Belongs to the PhzF family.</text>
</comment>
<dbReference type="PANTHER" id="PTHR13774:SF17">
    <property type="entry name" value="PHENAZINE BIOSYNTHESIS-LIKE DOMAIN-CONTAINING PROTEIN"/>
    <property type="match status" value="1"/>
</dbReference>
<keyword evidence="6" id="KW-1185">Reference proteome</keyword>
<dbReference type="Pfam" id="PF02567">
    <property type="entry name" value="PhzC-PhzF"/>
    <property type="match status" value="1"/>
</dbReference>
<dbReference type="Gene3D" id="3.10.310.10">
    <property type="entry name" value="Diaminopimelate Epimerase, Chain A, domain 1"/>
    <property type="match status" value="2"/>
</dbReference>
<evidence type="ECO:0000313" key="6">
    <source>
        <dbReference type="Proteomes" id="UP000569329"/>
    </source>
</evidence>
<dbReference type="GO" id="GO:0016853">
    <property type="term" value="F:isomerase activity"/>
    <property type="evidence" value="ECO:0007669"/>
    <property type="project" value="UniProtKB-KW"/>
</dbReference>
<feature type="compositionally biased region" description="Basic and acidic residues" evidence="4">
    <location>
        <begin position="1"/>
        <end position="12"/>
    </location>
</feature>
<evidence type="ECO:0000256" key="1">
    <source>
        <dbReference type="ARBA" id="ARBA00008270"/>
    </source>
</evidence>
<evidence type="ECO:0000256" key="3">
    <source>
        <dbReference type="PIRSR" id="PIRSR016184-1"/>
    </source>
</evidence>
<evidence type="ECO:0000256" key="2">
    <source>
        <dbReference type="ARBA" id="ARBA00023235"/>
    </source>
</evidence>
<accession>A0A839E4H7</accession>
<name>A0A839E4H7_9PSEU</name>
<dbReference type="PIRSF" id="PIRSF016184">
    <property type="entry name" value="PhzC_PhzF"/>
    <property type="match status" value="1"/>
</dbReference>
<evidence type="ECO:0000313" key="5">
    <source>
        <dbReference type="EMBL" id="MBA8826725.1"/>
    </source>
</evidence>
<keyword evidence="2" id="KW-0413">Isomerase</keyword>
<organism evidence="5 6">
    <name type="scientific">Halosaccharopolyspora lacisalsi</name>
    <dbReference type="NCBI Taxonomy" id="1000566"/>
    <lineage>
        <taxon>Bacteria</taxon>
        <taxon>Bacillati</taxon>
        <taxon>Actinomycetota</taxon>
        <taxon>Actinomycetes</taxon>
        <taxon>Pseudonocardiales</taxon>
        <taxon>Pseudonocardiaceae</taxon>
        <taxon>Halosaccharopolyspora</taxon>
    </lineage>
</organism>
<reference evidence="5 6" key="1">
    <citation type="submission" date="2020-07" db="EMBL/GenBank/DDBJ databases">
        <title>Sequencing the genomes of 1000 actinobacteria strains.</title>
        <authorList>
            <person name="Klenk H.-P."/>
        </authorList>
    </citation>
    <scope>NUCLEOTIDE SEQUENCE [LARGE SCALE GENOMIC DNA]</scope>
    <source>
        <strain evidence="5 6">DSM 45975</strain>
    </source>
</reference>
<feature type="active site" evidence="3">
    <location>
        <position position="71"/>
    </location>
</feature>
<dbReference type="SUPFAM" id="SSF54506">
    <property type="entry name" value="Diaminopimelate epimerase-like"/>
    <property type="match status" value="1"/>
</dbReference>
<dbReference type="GO" id="GO:0005737">
    <property type="term" value="C:cytoplasm"/>
    <property type="evidence" value="ECO:0007669"/>
    <property type="project" value="TreeGrafter"/>
</dbReference>
<dbReference type="AlphaFoldDB" id="A0A839E4H7"/>
<dbReference type="Proteomes" id="UP000569329">
    <property type="component" value="Unassembled WGS sequence"/>
</dbReference>
<gene>
    <name evidence="5" type="ORF">FHX42_004104</name>
</gene>
<sequence>MANSRDPRRDLGSGRARWSPPGIDSSIMDAHVVDSFTETAFSGNPAGVVVLDAPAEASWMQSVAAEFKHAETAFVVAGGSGDEPKPLRWFTPTTEVDLCGHATLATAHVLGGEQRFDTRSGVLTCTATADGRIEMDFPAKPSEPVRTPEDLVAGLPGATIEHVFQGDFDTLVRVGSADEVRALRPDLDALARIPARGVIVTALGDREGIDFVSRFFGPRAGVPEDPVTGSAHCALAPWWAPLLGREDLVGEQASPRGGIVRMSLRGDRVGISGRAVTVLSGTLRV</sequence>
<dbReference type="InterPro" id="IPR003719">
    <property type="entry name" value="Phenazine_PhzF-like"/>
</dbReference>
<dbReference type="EMBL" id="JACGWZ010000006">
    <property type="protein sequence ID" value="MBA8826725.1"/>
    <property type="molecule type" value="Genomic_DNA"/>
</dbReference>
<dbReference type="PANTHER" id="PTHR13774">
    <property type="entry name" value="PHENAZINE BIOSYNTHESIS PROTEIN"/>
    <property type="match status" value="1"/>
</dbReference>